<sequence length="119" mass="12617">MSPSNTTFTKAWTAVKRHAKEHHQSVNAAYASYYGTTGAPLPVSNTNTPTAAKSPAASTTSAAESPRSSVDKAWGKVKKHVKEHHRSVTAAHAAYYGTSPAQTPTSSVESSPRVSVDRH</sequence>
<dbReference type="HOGENOM" id="CLU_2062299_0_0_1"/>
<evidence type="ECO:0000256" key="1">
    <source>
        <dbReference type="SAM" id="MobiDB-lite"/>
    </source>
</evidence>
<proteinExistence type="predicted"/>
<feature type="compositionally biased region" description="Low complexity" evidence="1">
    <location>
        <begin position="46"/>
        <end position="68"/>
    </location>
</feature>
<protein>
    <submittedName>
        <fullName evidence="2">Uncharacterized protein</fullName>
    </submittedName>
</protein>
<organism evidence="2 3">
    <name type="scientific">Pestalotiopsis fici (strain W106-1 / CGMCC3.15140)</name>
    <dbReference type="NCBI Taxonomy" id="1229662"/>
    <lineage>
        <taxon>Eukaryota</taxon>
        <taxon>Fungi</taxon>
        <taxon>Dikarya</taxon>
        <taxon>Ascomycota</taxon>
        <taxon>Pezizomycotina</taxon>
        <taxon>Sordariomycetes</taxon>
        <taxon>Xylariomycetidae</taxon>
        <taxon>Amphisphaeriales</taxon>
        <taxon>Sporocadaceae</taxon>
        <taxon>Pestalotiopsis</taxon>
    </lineage>
</organism>
<evidence type="ECO:0000313" key="3">
    <source>
        <dbReference type="Proteomes" id="UP000030651"/>
    </source>
</evidence>
<evidence type="ECO:0000313" key="2">
    <source>
        <dbReference type="EMBL" id="ETS73789.1"/>
    </source>
</evidence>
<dbReference type="OrthoDB" id="4761845at2759"/>
<reference evidence="3" key="1">
    <citation type="journal article" date="2015" name="BMC Genomics">
        <title>Genomic and transcriptomic analysis of the endophytic fungus Pestalotiopsis fici reveals its lifestyle and high potential for synthesis of natural products.</title>
        <authorList>
            <person name="Wang X."/>
            <person name="Zhang X."/>
            <person name="Liu L."/>
            <person name="Xiang M."/>
            <person name="Wang W."/>
            <person name="Sun X."/>
            <person name="Che Y."/>
            <person name="Guo L."/>
            <person name="Liu G."/>
            <person name="Guo L."/>
            <person name="Wang C."/>
            <person name="Yin W.B."/>
            <person name="Stadler M."/>
            <person name="Zhang X."/>
            <person name="Liu X."/>
        </authorList>
    </citation>
    <scope>NUCLEOTIDE SEQUENCE [LARGE SCALE GENOMIC DNA]</scope>
    <source>
        <strain evidence="3">W106-1 / CGMCC3.15140</strain>
    </source>
</reference>
<accession>W3WJ52</accession>
<keyword evidence="3" id="KW-1185">Reference proteome</keyword>
<gene>
    <name evidence="2" type="ORF">PFICI_14735</name>
</gene>
<feature type="compositionally biased region" description="Polar residues" evidence="1">
    <location>
        <begin position="99"/>
        <end position="113"/>
    </location>
</feature>
<dbReference type="GeneID" id="19279748"/>
<feature type="region of interest" description="Disordered" evidence="1">
    <location>
        <begin position="37"/>
        <end position="119"/>
    </location>
</feature>
<dbReference type="InParanoid" id="W3WJ52"/>
<dbReference type="KEGG" id="pfy:PFICI_14735"/>
<name>W3WJ52_PESFW</name>
<dbReference type="Proteomes" id="UP000030651">
    <property type="component" value="Unassembled WGS sequence"/>
</dbReference>
<dbReference type="RefSeq" id="XP_007841507.1">
    <property type="nucleotide sequence ID" value="XM_007843316.1"/>
</dbReference>
<dbReference type="AlphaFoldDB" id="W3WJ52"/>
<dbReference type="EMBL" id="KI912121">
    <property type="protein sequence ID" value="ETS73789.1"/>
    <property type="molecule type" value="Genomic_DNA"/>
</dbReference>
<feature type="compositionally biased region" description="Basic residues" evidence="1">
    <location>
        <begin position="75"/>
        <end position="87"/>
    </location>
</feature>
<dbReference type="eggNOG" id="ENOG502SWHB">
    <property type="taxonomic scope" value="Eukaryota"/>
</dbReference>